<dbReference type="InterPro" id="IPR001279">
    <property type="entry name" value="Metallo-B-lactamas"/>
</dbReference>
<evidence type="ECO:0000313" key="3">
    <source>
        <dbReference type="Proteomes" id="UP000184363"/>
    </source>
</evidence>
<dbReference type="SMART" id="SM00849">
    <property type="entry name" value="Lactamase_B"/>
    <property type="match status" value="1"/>
</dbReference>
<dbReference type="InterPro" id="IPR050855">
    <property type="entry name" value="NDM-1-like"/>
</dbReference>
<evidence type="ECO:0000259" key="1">
    <source>
        <dbReference type="SMART" id="SM00849"/>
    </source>
</evidence>
<dbReference type="Gene3D" id="3.60.15.10">
    <property type="entry name" value="Ribonuclease Z/Hydroxyacylglutathione hydrolase-like"/>
    <property type="match status" value="1"/>
</dbReference>
<dbReference type="PANTHER" id="PTHR42951">
    <property type="entry name" value="METALLO-BETA-LACTAMASE DOMAIN-CONTAINING"/>
    <property type="match status" value="1"/>
</dbReference>
<dbReference type="Pfam" id="PF00753">
    <property type="entry name" value="Lactamase_B"/>
    <property type="match status" value="1"/>
</dbReference>
<organism evidence="2 3">
    <name type="scientific">Pseudonocardia thermophila</name>
    <dbReference type="NCBI Taxonomy" id="1848"/>
    <lineage>
        <taxon>Bacteria</taxon>
        <taxon>Bacillati</taxon>
        <taxon>Actinomycetota</taxon>
        <taxon>Actinomycetes</taxon>
        <taxon>Pseudonocardiales</taxon>
        <taxon>Pseudonocardiaceae</taxon>
        <taxon>Pseudonocardia</taxon>
    </lineage>
</organism>
<sequence length="239" mass="24292">MGVTQIAERLWRVQPAFGQCWIWRDGSGADAEVTLIDAGPPGSAPVIAEALSELGLGPSAVRRVVLTHHHVDHAGSAVDVRAWGAEVLVHGAEAGVVTGAEPAPQPSLLPAEEALFAQVGGGVAPPCPVDRVLDDGEVLPFGGGAVVVHGPGHTAGSIGLHLPEAGVLFTGDTIAEHEGALILGPFNEDRAAAVESFRLLAGLDADIACFGHGEPLVGDAGERLRAVEDLGPFAGPAQL</sequence>
<dbReference type="CDD" id="cd07721">
    <property type="entry name" value="yflN-like_MBL-fold"/>
    <property type="match status" value="1"/>
</dbReference>
<name>A0A1M6W0S6_PSETH</name>
<dbReference type="InterPro" id="IPR036866">
    <property type="entry name" value="RibonucZ/Hydroxyglut_hydro"/>
</dbReference>
<dbReference type="AlphaFoldDB" id="A0A1M6W0S6"/>
<feature type="domain" description="Metallo-beta-lactamase" evidence="1">
    <location>
        <begin position="17"/>
        <end position="212"/>
    </location>
</feature>
<dbReference type="EMBL" id="FRAP01000013">
    <property type="protein sequence ID" value="SHK87279.1"/>
    <property type="molecule type" value="Genomic_DNA"/>
</dbReference>
<keyword evidence="3" id="KW-1185">Reference proteome</keyword>
<dbReference type="RefSeq" id="WP_073458246.1">
    <property type="nucleotide sequence ID" value="NZ_CALGVN010000058.1"/>
</dbReference>
<accession>A0A1M6W0S6</accession>
<dbReference type="Proteomes" id="UP000184363">
    <property type="component" value="Unassembled WGS sequence"/>
</dbReference>
<reference evidence="2 3" key="1">
    <citation type="submission" date="2016-11" db="EMBL/GenBank/DDBJ databases">
        <authorList>
            <person name="Jaros S."/>
            <person name="Januszkiewicz K."/>
            <person name="Wedrychowicz H."/>
        </authorList>
    </citation>
    <scope>NUCLEOTIDE SEQUENCE [LARGE SCALE GENOMIC DNA]</scope>
    <source>
        <strain evidence="2 3">DSM 43832</strain>
    </source>
</reference>
<dbReference type="OrthoDB" id="2971563at2"/>
<proteinExistence type="predicted"/>
<dbReference type="STRING" id="1848.SAMN05443637_113164"/>
<dbReference type="SUPFAM" id="SSF56281">
    <property type="entry name" value="Metallo-hydrolase/oxidoreductase"/>
    <property type="match status" value="1"/>
</dbReference>
<protein>
    <submittedName>
        <fullName evidence="2">Glyoxylase, beta-lactamase superfamily II</fullName>
    </submittedName>
</protein>
<gene>
    <name evidence="2" type="ORF">SAMN05443637_113164</name>
</gene>
<evidence type="ECO:0000313" key="2">
    <source>
        <dbReference type="EMBL" id="SHK87279.1"/>
    </source>
</evidence>